<keyword evidence="3" id="KW-1185">Reference proteome</keyword>
<dbReference type="RefSeq" id="WP_187598976.1">
    <property type="nucleotide sequence ID" value="NZ_CP060714.1"/>
</dbReference>
<reference evidence="2 3" key="1">
    <citation type="submission" date="2020-08" db="EMBL/GenBank/DDBJ databases">
        <title>Genome sequence of Diaphorobacter ruginosibacter DSM 27467T.</title>
        <authorList>
            <person name="Hyun D.-W."/>
            <person name="Bae J.-W."/>
        </authorList>
    </citation>
    <scope>NUCLEOTIDE SEQUENCE [LARGE SCALE GENOMIC DNA]</scope>
    <source>
        <strain evidence="2 3">DSM 27467</strain>
    </source>
</reference>
<evidence type="ECO:0000313" key="3">
    <source>
        <dbReference type="Proteomes" id="UP000515811"/>
    </source>
</evidence>
<evidence type="ECO:0000313" key="2">
    <source>
        <dbReference type="EMBL" id="QNN58521.1"/>
    </source>
</evidence>
<gene>
    <name evidence="2" type="ORF">H9K76_06695</name>
</gene>
<feature type="compositionally biased region" description="Low complexity" evidence="1">
    <location>
        <begin position="67"/>
        <end position="89"/>
    </location>
</feature>
<accession>A0A7G9RSE6</accession>
<proteinExistence type="predicted"/>
<evidence type="ECO:0000256" key="1">
    <source>
        <dbReference type="SAM" id="MobiDB-lite"/>
    </source>
</evidence>
<feature type="region of interest" description="Disordered" evidence="1">
    <location>
        <begin position="62"/>
        <end position="97"/>
    </location>
</feature>
<protein>
    <submittedName>
        <fullName evidence="2">Uncharacterized protein</fullName>
    </submittedName>
</protein>
<dbReference type="AlphaFoldDB" id="A0A7G9RSE6"/>
<name>A0A7G9RSE6_9BURK</name>
<dbReference type="EMBL" id="CP060714">
    <property type="protein sequence ID" value="QNN58521.1"/>
    <property type="molecule type" value="Genomic_DNA"/>
</dbReference>
<dbReference type="KEGG" id="drg:H9K76_06695"/>
<dbReference type="Proteomes" id="UP000515811">
    <property type="component" value="Chromosome"/>
</dbReference>
<sequence>MIYVKTQAGQQALKERHGALTPRQRPAFILFDGKRTAQQVLEATAAMGVTAQDVQSMVEQGLLEPLGAPAPAPAGSASTADAAPDSVSPNGFKSSGDRYQDAYRIATELTSGLGLRGLPLTLAVEAAGGYRELQALAPRIRAAVGEAKFARLEQALNG</sequence>
<organism evidence="2 3">
    <name type="scientific">Diaphorobacter ruginosibacter</name>
    <dbReference type="NCBI Taxonomy" id="1715720"/>
    <lineage>
        <taxon>Bacteria</taxon>
        <taxon>Pseudomonadati</taxon>
        <taxon>Pseudomonadota</taxon>
        <taxon>Betaproteobacteria</taxon>
        <taxon>Burkholderiales</taxon>
        <taxon>Comamonadaceae</taxon>
        <taxon>Diaphorobacter</taxon>
    </lineage>
</organism>